<evidence type="ECO:0000313" key="3">
    <source>
        <dbReference type="EMBL" id="GLK73596.1"/>
    </source>
</evidence>
<dbReference type="Gene3D" id="1.10.1660.10">
    <property type="match status" value="1"/>
</dbReference>
<organism evidence="3 4">
    <name type="scientific">Ancylobacter dichloromethanicus</name>
    <dbReference type="NCBI Taxonomy" id="518825"/>
    <lineage>
        <taxon>Bacteria</taxon>
        <taxon>Pseudomonadati</taxon>
        <taxon>Pseudomonadota</taxon>
        <taxon>Alphaproteobacteria</taxon>
        <taxon>Hyphomicrobiales</taxon>
        <taxon>Xanthobacteraceae</taxon>
        <taxon>Ancylobacter</taxon>
    </lineage>
</organism>
<evidence type="ECO:0000313" key="4">
    <source>
        <dbReference type="Proteomes" id="UP001143370"/>
    </source>
</evidence>
<dbReference type="Pfam" id="PF12728">
    <property type="entry name" value="HTH_17"/>
    <property type="match status" value="1"/>
</dbReference>
<sequence length="265" mass="30111">MTKERSRAAKRSEEELLDIKQAASLLNVSEASLRRWTDSGKLPCYRVGDQRARRFRREDLVAFVSVSQETASPAQGADRPDSVKNAAKTQVAGMDIAYHDHICAIYGRPAGRLKLSVPLLREGLKAGDICFLNATQPGKAHILKVLREVYPDVHKAIKDGQLIFPALKRNKAEMLDQLEEMFLKATYSGEQKLRLVGDMEWALSVDWSEQEVYEYELEYNNTLGHRFPIISLCQYDVRVFSSKGILDALKSHEDTYKYPLRDCCI</sequence>
<reference evidence="3" key="2">
    <citation type="submission" date="2023-01" db="EMBL/GenBank/DDBJ databases">
        <authorList>
            <person name="Sun Q."/>
            <person name="Evtushenko L."/>
        </authorList>
    </citation>
    <scope>NUCLEOTIDE SEQUENCE</scope>
    <source>
        <strain evidence="3">VKM B-2484</strain>
    </source>
</reference>
<dbReference type="NCBIfam" id="TIGR01764">
    <property type="entry name" value="excise"/>
    <property type="match status" value="1"/>
</dbReference>
<dbReference type="RefSeq" id="WP_013214746.1">
    <property type="nucleotide sequence ID" value="NZ_BSFJ01000028.1"/>
</dbReference>
<dbReference type="Proteomes" id="UP001143370">
    <property type="component" value="Unassembled WGS sequence"/>
</dbReference>
<name>A0A9W6JBZ6_9HYPH</name>
<dbReference type="GO" id="GO:0003677">
    <property type="term" value="F:DNA binding"/>
    <property type="evidence" value="ECO:0007669"/>
    <property type="project" value="InterPro"/>
</dbReference>
<reference evidence="3" key="1">
    <citation type="journal article" date="2014" name="Int. J. Syst. Evol. Microbiol.">
        <title>Complete genome sequence of Corynebacterium casei LMG S-19264T (=DSM 44701T), isolated from a smear-ripened cheese.</title>
        <authorList>
            <consortium name="US DOE Joint Genome Institute (JGI-PGF)"/>
            <person name="Walter F."/>
            <person name="Albersmeier A."/>
            <person name="Kalinowski J."/>
            <person name="Ruckert C."/>
        </authorList>
    </citation>
    <scope>NUCLEOTIDE SEQUENCE</scope>
    <source>
        <strain evidence="3">VKM B-2484</strain>
    </source>
</reference>
<feature type="domain" description="Helix-turn-helix" evidence="1">
    <location>
        <begin position="16"/>
        <end position="64"/>
    </location>
</feature>
<dbReference type="GeneID" id="72992851"/>
<evidence type="ECO:0000259" key="1">
    <source>
        <dbReference type="Pfam" id="PF12728"/>
    </source>
</evidence>
<keyword evidence="4" id="KW-1185">Reference proteome</keyword>
<dbReference type="InterPro" id="IPR010093">
    <property type="entry name" value="SinI_DNA-bd"/>
</dbReference>
<protein>
    <recommendedName>
        <fullName evidence="5">Helix-turn-helix domain-containing protein</fullName>
    </recommendedName>
</protein>
<dbReference type="InterPro" id="IPR025847">
    <property type="entry name" value="MEDS_domain"/>
</dbReference>
<dbReference type="SUPFAM" id="SSF46955">
    <property type="entry name" value="Putative DNA-binding domain"/>
    <property type="match status" value="1"/>
</dbReference>
<evidence type="ECO:0008006" key="5">
    <source>
        <dbReference type="Google" id="ProtNLM"/>
    </source>
</evidence>
<gene>
    <name evidence="3" type="ORF">GCM10017643_37140</name>
</gene>
<dbReference type="EMBL" id="BSFJ01000028">
    <property type="protein sequence ID" value="GLK73596.1"/>
    <property type="molecule type" value="Genomic_DNA"/>
</dbReference>
<comment type="caution">
    <text evidence="3">The sequence shown here is derived from an EMBL/GenBank/DDBJ whole genome shotgun (WGS) entry which is preliminary data.</text>
</comment>
<dbReference type="Pfam" id="PF14417">
    <property type="entry name" value="MEDS"/>
    <property type="match status" value="1"/>
</dbReference>
<evidence type="ECO:0000259" key="2">
    <source>
        <dbReference type="Pfam" id="PF14417"/>
    </source>
</evidence>
<dbReference type="InterPro" id="IPR041657">
    <property type="entry name" value="HTH_17"/>
</dbReference>
<dbReference type="InterPro" id="IPR009061">
    <property type="entry name" value="DNA-bd_dom_put_sf"/>
</dbReference>
<dbReference type="SMR" id="A0A9W6JBZ6"/>
<accession>A0A9W6JBZ6</accession>
<feature type="domain" description="MEDS" evidence="2">
    <location>
        <begin position="100"/>
        <end position="252"/>
    </location>
</feature>
<proteinExistence type="predicted"/>
<dbReference type="AlphaFoldDB" id="A0A9W6JBZ6"/>